<evidence type="ECO:0000313" key="3">
    <source>
        <dbReference type="Proteomes" id="UP001551584"/>
    </source>
</evidence>
<dbReference type="PIRSF" id="PIRSF000705">
    <property type="entry name" value="DNK"/>
    <property type="match status" value="1"/>
</dbReference>
<dbReference type="RefSeq" id="WP_280871492.1">
    <property type="nucleotide sequence ID" value="NZ_JBEZNA010000001.1"/>
</dbReference>
<keyword evidence="2" id="KW-0808">Transferase</keyword>
<protein>
    <submittedName>
        <fullName evidence="2">Deoxynucleoside kinase</fullName>
    </submittedName>
</protein>
<dbReference type="Gene3D" id="3.40.50.300">
    <property type="entry name" value="P-loop containing nucleotide triphosphate hydrolases"/>
    <property type="match status" value="1"/>
</dbReference>
<dbReference type="SUPFAM" id="SSF52540">
    <property type="entry name" value="P-loop containing nucleoside triphosphate hydrolases"/>
    <property type="match status" value="1"/>
</dbReference>
<organism evidence="2 3">
    <name type="scientific">Streptomyces chilikensis</name>
    <dbReference type="NCBI Taxonomy" id="1194079"/>
    <lineage>
        <taxon>Bacteria</taxon>
        <taxon>Bacillati</taxon>
        <taxon>Actinomycetota</taxon>
        <taxon>Actinomycetes</taxon>
        <taxon>Kitasatosporales</taxon>
        <taxon>Streptomycetaceae</taxon>
        <taxon>Streptomyces</taxon>
    </lineage>
</organism>
<evidence type="ECO:0000259" key="1">
    <source>
        <dbReference type="Pfam" id="PF01712"/>
    </source>
</evidence>
<name>A0ABV3EI01_9ACTN</name>
<dbReference type="PANTHER" id="PTHR10513:SF35">
    <property type="entry name" value="DEOXYADENOSINE KINASE"/>
    <property type="match status" value="1"/>
</dbReference>
<reference evidence="2 3" key="1">
    <citation type="submission" date="2024-06" db="EMBL/GenBank/DDBJ databases">
        <title>The Natural Products Discovery Center: Release of the First 8490 Sequenced Strains for Exploring Actinobacteria Biosynthetic Diversity.</title>
        <authorList>
            <person name="Kalkreuter E."/>
            <person name="Kautsar S.A."/>
            <person name="Yang D."/>
            <person name="Bader C.D."/>
            <person name="Teijaro C.N."/>
            <person name="Fluegel L."/>
            <person name="Davis C.M."/>
            <person name="Simpson J.R."/>
            <person name="Lauterbach L."/>
            <person name="Steele A.D."/>
            <person name="Gui C."/>
            <person name="Meng S."/>
            <person name="Li G."/>
            <person name="Viehrig K."/>
            <person name="Ye F."/>
            <person name="Su P."/>
            <person name="Kiefer A.F."/>
            <person name="Nichols A."/>
            <person name="Cepeda A.J."/>
            <person name="Yan W."/>
            <person name="Fan B."/>
            <person name="Jiang Y."/>
            <person name="Adhikari A."/>
            <person name="Zheng C.-J."/>
            <person name="Schuster L."/>
            <person name="Cowan T.M."/>
            <person name="Smanski M.J."/>
            <person name="Chevrette M.G."/>
            <person name="De Carvalho L.P.S."/>
            <person name="Shen B."/>
        </authorList>
    </citation>
    <scope>NUCLEOTIDE SEQUENCE [LARGE SCALE GENOMIC DNA]</scope>
    <source>
        <strain evidence="2 3">NPDC048117</strain>
    </source>
</reference>
<dbReference type="Pfam" id="PF01712">
    <property type="entry name" value="dNK"/>
    <property type="match status" value="1"/>
</dbReference>
<dbReference type="Proteomes" id="UP001551584">
    <property type="component" value="Unassembled WGS sequence"/>
</dbReference>
<dbReference type="InterPro" id="IPR031314">
    <property type="entry name" value="DNK_dom"/>
</dbReference>
<gene>
    <name evidence="2" type="ORF">AB0D95_00675</name>
</gene>
<dbReference type="CDD" id="cd01673">
    <property type="entry name" value="dNK"/>
    <property type="match status" value="1"/>
</dbReference>
<comment type="caution">
    <text evidence="2">The sequence shown here is derived from an EMBL/GenBank/DDBJ whole genome shotgun (WGS) entry which is preliminary data.</text>
</comment>
<keyword evidence="2" id="KW-0418">Kinase</keyword>
<dbReference type="EMBL" id="JBEZNA010000001">
    <property type="protein sequence ID" value="MEU9575814.1"/>
    <property type="molecule type" value="Genomic_DNA"/>
</dbReference>
<proteinExistence type="predicted"/>
<keyword evidence="3" id="KW-1185">Reference proteome</keyword>
<sequence length="240" mass="27473">MPVICVGGMIGTGKTSVAEVLAKGLGSQVFYESVEDNPILPLFYTASPEEILAKRYPFLLQLYFLQTRFASIKEAYRQDDNVLDRSIYEDWYFAKVNHDLGRISSLEMQVYEGLLDEMMREIDGLPYRKAPDLMVYLKADFGTVLHRIGLRGRDFEQDEGLVEYYRTLWSGYDDWVHKHYSASEVLVVDMDRTDVVNNPEDAARVLREVEEALAAVRERGESRTLLVPSQTAAERVARTV</sequence>
<dbReference type="PANTHER" id="PTHR10513">
    <property type="entry name" value="DEOXYNUCLEOSIDE KINASE"/>
    <property type="match status" value="1"/>
</dbReference>
<accession>A0ABV3EI01</accession>
<dbReference type="GO" id="GO:0016301">
    <property type="term" value="F:kinase activity"/>
    <property type="evidence" value="ECO:0007669"/>
    <property type="project" value="UniProtKB-KW"/>
</dbReference>
<evidence type="ECO:0000313" key="2">
    <source>
        <dbReference type="EMBL" id="MEU9575814.1"/>
    </source>
</evidence>
<dbReference type="InterPro" id="IPR027417">
    <property type="entry name" value="P-loop_NTPase"/>
</dbReference>
<feature type="domain" description="Deoxynucleoside kinase" evidence="1">
    <location>
        <begin position="4"/>
        <end position="212"/>
    </location>
</feature>
<dbReference type="InterPro" id="IPR002624">
    <property type="entry name" value="DCK/DGK"/>
</dbReference>
<dbReference type="InterPro" id="IPR050566">
    <property type="entry name" value="Deoxyribonucleoside_kinase"/>
</dbReference>